<proteinExistence type="predicted"/>
<feature type="signal peptide" evidence="1">
    <location>
        <begin position="1"/>
        <end position="21"/>
    </location>
</feature>
<accession>A0A151JD97</accession>
<dbReference type="EMBL" id="LOMK01000002">
    <property type="protein sequence ID" value="KYN23698.1"/>
    <property type="molecule type" value="Genomic_DNA"/>
</dbReference>
<evidence type="ECO:0000313" key="3">
    <source>
        <dbReference type="Proteomes" id="UP000075349"/>
    </source>
</evidence>
<organism evidence="2 3">
    <name type="scientific">Vibrio cidicii</name>
    <dbReference type="NCBI Taxonomy" id="1763883"/>
    <lineage>
        <taxon>Bacteria</taxon>
        <taxon>Pseudomonadati</taxon>
        <taxon>Pseudomonadota</taxon>
        <taxon>Gammaproteobacteria</taxon>
        <taxon>Vibrionales</taxon>
        <taxon>Vibrionaceae</taxon>
        <taxon>Vibrio</taxon>
    </lineage>
</organism>
<evidence type="ECO:0008006" key="4">
    <source>
        <dbReference type="Google" id="ProtNLM"/>
    </source>
</evidence>
<dbReference type="Proteomes" id="UP000075349">
    <property type="component" value="Unassembled WGS sequence"/>
</dbReference>
<dbReference type="AlphaFoldDB" id="A0A151JD97"/>
<keyword evidence="1" id="KW-0732">Signal</keyword>
<protein>
    <recommendedName>
        <fullName evidence="4">Chemotaxis protein</fullName>
    </recommendedName>
</protein>
<gene>
    <name evidence="2" type="ORF">AUQ44_17365</name>
</gene>
<sequence length="87" mass="9542">MRRSILSTAMLLLVMTSAANANALDNSSLSSDLSAEMEAMKQEAIAQVQQENVKAIADRDALLVNYIKQEQSQLVNLKCQQKGNEES</sequence>
<name>A0A151JD97_9VIBR</name>
<comment type="caution">
    <text evidence="2">The sequence shown here is derived from an EMBL/GenBank/DDBJ whole genome shotgun (WGS) entry which is preliminary data.</text>
</comment>
<evidence type="ECO:0000256" key="1">
    <source>
        <dbReference type="SAM" id="SignalP"/>
    </source>
</evidence>
<evidence type="ECO:0000313" key="2">
    <source>
        <dbReference type="EMBL" id="KYN23698.1"/>
    </source>
</evidence>
<feature type="chain" id="PRO_5007582591" description="Chemotaxis protein" evidence="1">
    <location>
        <begin position="22"/>
        <end position="87"/>
    </location>
</feature>
<reference evidence="3" key="1">
    <citation type="submission" date="2015-12" db="EMBL/GenBank/DDBJ databases">
        <authorList>
            <person name="Tarr C.L."/>
            <person name="Gladney L.M."/>
        </authorList>
    </citation>
    <scope>NUCLEOTIDE SEQUENCE [LARGE SCALE GENOMIC DNA]</scope>
    <source>
        <strain evidence="3">2756-81</strain>
    </source>
</reference>